<sequence length="100" mass="11525">MQKNLFHYILFLSIILMLGCRKSDPQAVSNCVGIDINAKVNPYTDAIAKWYKQQNAENCQQLIYAYSSYMDVAKKCNIYTQFQVDSVEKARTIIWGTDCK</sequence>
<reference evidence="1 2" key="1">
    <citation type="submission" date="2021-03" db="EMBL/GenBank/DDBJ databases">
        <title>Fibrella sp. HMF5036 genome sequencing and assembly.</title>
        <authorList>
            <person name="Kang H."/>
            <person name="Kim H."/>
            <person name="Bae S."/>
            <person name="Joh K."/>
        </authorList>
    </citation>
    <scope>NUCLEOTIDE SEQUENCE [LARGE SCALE GENOMIC DNA]</scope>
    <source>
        <strain evidence="1 2">HMF5036</strain>
    </source>
</reference>
<evidence type="ECO:0000313" key="2">
    <source>
        <dbReference type="Proteomes" id="UP000664795"/>
    </source>
</evidence>
<protein>
    <recommendedName>
        <fullName evidence="3">Lipoprotein</fullName>
    </recommendedName>
</protein>
<name>A0A939GB29_9BACT</name>
<comment type="caution">
    <text evidence="1">The sequence shown here is derived from an EMBL/GenBank/DDBJ whole genome shotgun (WGS) entry which is preliminary data.</text>
</comment>
<evidence type="ECO:0000313" key="1">
    <source>
        <dbReference type="EMBL" id="MBO0933108.1"/>
    </source>
</evidence>
<gene>
    <name evidence="1" type="ORF">J2I48_19015</name>
</gene>
<dbReference type="AlphaFoldDB" id="A0A939GB29"/>
<dbReference type="Proteomes" id="UP000664795">
    <property type="component" value="Unassembled WGS sequence"/>
</dbReference>
<dbReference type="EMBL" id="JAFMYU010000017">
    <property type="protein sequence ID" value="MBO0933108.1"/>
    <property type="molecule type" value="Genomic_DNA"/>
</dbReference>
<evidence type="ECO:0008006" key="3">
    <source>
        <dbReference type="Google" id="ProtNLM"/>
    </source>
</evidence>
<dbReference type="PROSITE" id="PS51257">
    <property type="entry name" value="PROKAR_LIPOPROTEIN"/>
    <property type="match status" value="1"/>
</dbReference>
<accession>A0A939GB29</accession>
<keyword evidence="2" id="KW-1185">Reference proteome</keyword>
<organism evidence="1 2">
    <name type="scientific">Fibrella aquatilis</name>
    <dbReference type="NCBI Taxonomy" id="2817059"/>
    <lineage>
        <taxon>Bacteria</taxon>
        <taxon>Pseudomonadati</taxon>
        <taxon>Bacteroidota</taxon>
        <taxon>Cytophagia</taxon>
        <taxon>Cytophagales</taxon>
        <taxon>Spirosomataceae</taxon>
        <taxon>Fibrella</taxon>
    </lineage>
</organism>
<dbReference type="RefSeq" id="WP_207337073.1">
    <property type="nucleotide sequence ID" value="NZ_JAFMYU010000017.1"/>
</dbReference>
<proteinExistence type="predicted"/>